<evidence type="ECO:0000313" key="4">
    <source>
        <dbReference type="Proteomes" id="UP000600588"/>
    </source>
</evidence>
<evidence type="ECO:0000313" key="3">
    <source>
        <dbReference type="EMBL" id="MBD0833452.1"/>
    </source>
</evidence>
<dbReference type="GO" id="GO:0045454">
    <property type="term" value="P:cell redox homeostasis"/>
    <property type="evidence" value="ECO:0007669"/>
    <property type="project" value="TreeGrafter"/>
</dbReference>
<proteinExistence type="predicted"/>
<dbReference type="PANTHER" id="PTHR32234">
    <property type="entry name" value="THIOL:DISULFIDE INTERCHANGE PROTEIN DSBD"/>
    <property type="match status" value="1"/>
</dbReference>
<dbReference type="Gene3D" id="3.40.30.10">
    <property type="entry name" value="Glutaredoxin"/>
    <property type="match status" value="1"/>
</dbReference>
<keyword evidence="4" id="KW-1185">Reference proteome</keyword>
<dbReference type="PROSITE" id="PS51352">
    <property type="entry name" value="THIOREDOXIN_2"/>
    <property type="match status" value="1"/>
</dbReference>
<dbReference type="PANTHER" id="PTHR32234:SF0">
    <property type="entry name" value="THIOL:DISULFIDE INTERCHANGE PROTEIN DSBD"/>
    <property type="match status" value="1"/>
</dbReference>
<reference evidence="3 4" key="1">
    <citation type="submission" date="2020-09" db="EMBL/GenBank/DDBJ databases">
        <title>TT11 complete genome.</title>
        <authorList>
            <person name="Wu Z."/>
        </authorList>
    </citation>
    <scope>NUCLEOTIDE SEQUENCE [LARGE SCALE GENOMIC DNA]</scope>
    <source>
        <strain evidence="3 4">TT11</strain>
    </source>
</reference>
<feature type="signal peptide" evidence="1">
    <location>
        <begin position="1"/>
        <end position="22"/>
    </location>
</feature>
<dbReference type="GO" id="GO:0015035">
    <property type="term" value="F:protein-disulfide reductase activity"/>
    <property type="evidence" value="ECO:0007669"/>
    <property type="project" value="TreeGrafter"/>
</dbReference>
<keyword evidence="1" id="KW-0732">Signal</keyword>
<dbReference type="InterPro" id="IPR013766">
    <property type="entry name" value="Thioredoxin_domain"/>
</dbReference>
<dbReference type="InterPro" id="IPR012336">
    <property type="entry name" value="Thioredoxin-like_fold"/>
</dbReference>
<gene>
    <name evidence="3" type="ORF">ICJ83_15055</name>
</gene>
<dbReference type="Proteomes" id="UP000600588">
    <property type="component" value="Unassembled WGS sequence"/>
</dbReference>
<dbReference type="AlphaFoldDB" id="A0A8J6Q2A1"/>
<protein>
    <submittedName>
        <fullName evidence="3">Thioredoxin family protein</fullName>
    </submittedName>
</protein>
<feature type="domain" description="Thioredoxin" evidence="2">
    <location>
        <begin position="4"/>
        <end position="137"/>
    </location>
</feature>
<dbReference type="Pfam" id="PF13098">
    <property type="entry name" value="Thioredoxin_2"/>
    <property type="match status" value="1"/>
</dbReference>
<evidence type="ECO:0000259" key="2">
    <source>
        <dbReference type="PROSITE" id="PS51352"/>
    </source>
</evidence>
<feature type="chain" id="PRO_5035316821" evidence="1">
    <location>
        <begin position="23"/>
        <end position="280"/>
    </location>
</feature>
<sequence>MKHILTSFLLFAGVLTSLSGVAQTKFLNTSWDEVKKTAQKENKLIFVDLYFTGCFPCAQMDKMVFPDPKVSKILNDSYVSFKSDIFKEEIGKKLARKYGVTGFPSFIILDQKGRTIEVVSGFHAIDEFVELLELTKTKAAKREFKSYSKDLEGDYPEFYNDAYLNNNRKMSFEIVDSYLKTQKDLSDEIPFVVIKGLRVGGVYADYVIKNAKELSGKYGKMPVRNYLASIVNIRAKQFSAEDNRTAFNKLLEQVKQMFNHEEWSRFMPGFEKTYKKYAEQ</sequence>
<dbReference type="SUPFAM" id="SSF52833">
    <property type="entry name" value="Thioredoxin-like"/>
    <property type="match status" value="1"/>
</dbReference>
<name>A0A8J6Q2A1_9FLAO</name>
<evidence type="ECO:0000256" key="1">
    <source>
        <dbReference type="SAM" id="SignalP"/>
    </source>
</evidence>
<accession>A0A8J6Q2A1</accession>
<comment type="caution">
    <text evidence="3">The sequence shown here is derived from an EMBL/GenBank/DDBJ whole genome shotgun (WGS) entry which is preliminary data.</text>
</comment>
<dbReference type="EMBL" id="JACVXB010000008">
    <property type="protein sequence ID" value="MBD0833452.1"/>
    <property type="molecule type" value="Genomic_DNA"/>
</dbReference>
<dbReference type="InterPro" id="IPR036249">
    <property type="entry name" value="Thioredoxin-like_sf"/>
</dbReference>
<dbReference type="RefSeq" id="WP_188231230.1">
    <property type="nucleotide sequence ID" value="NZ_JACVXB010000008.1"/>
</dbReference>
<organism evidence="3 4">
    <name type="scientific">Aestuariibaculum sediminum</name>
    <dbReference type="NCBI Taxonomy" id="2770637"/>
    <lineage>
        <taxon>Bacteria</taxon>
        <taxon>Pseudomonadati</taxon>
        <taxon>Bacteroidota</taxon>
        <taxon>Flavobacteriia</taxon>
        <taxon>Flavobacteriales</taxon>
        <taxon>Flavobacteriaceae</taxon>
    </lineage>
</organism>